<evidence type="ECO:0000313" key="2">
    <source>
        <dbReference type="EMBL" id="SDJ17838.1"/>
    </source>
</evidence>
<accession>A0A1G8RLG8</accession>
<dbReference type="Proteomes" id="UP000181870">
    <property type="component" value="Unassembled WGS sequence"/>
</dbReference>
<gene>
    <name evidence="1" type="ORF">SAMN05192581_106031</name>
    <name evidence="2" type="ORF">SAMN05192582_11443</name>
</gene>
<dbReference type="EMBL" id="FNDO01000144">
    <property type="protein sequence ID" value="SDJ17838.1"/>
    <property type="molecule type" value="Genomic_DNA"/>
</dbReference>
<evidence type="ECO:0000313" key="1">
    <source>
        <dbReference type="EMBL" id="SDB79089.1"/>
    </source>
</evidence>
<dbReference type="RefSeq" id="WP_074559763.1">
    <property type="nucleotide sequence ID" value="NZ_FMYE01000060.1"/>
</dbReference>
<name>A0A1G8RLG8_BACOV</name>
<protein>
    <submittedName>
        <fullName evidence="2">Uncharacterized protein</fullName>
    </submittedName>
</protein>
<reference evidence="3 4" key="1">
    <citation type="submission" date="2016-10" db="EMBL/GenBank/DDBJ databases">
        <authorList>
            <person name="de Groot N.N."/>
        </authorList>
    </citation>
    <scope>NUCLEOTIDE SEQUENCE [LARGE SCALE GENOMIC DNA]</scope>
    <source>
        <strain evidence="1 4">NLAE-zl-C500</strain>
        <strain evidence="2 3">NLAE-zl-C57</strain>
    </source>
</reference>
<evidence type="ECO:0000313" key="3">
    <source>
        <dbReference type="Proteomes" id="UP000181870"/>
    </source>
</evidence>
<organism evidence="2 3">
    <name type="scientific">Bacteroides ovatus</name>
    <dbReference type="NCBI Taxonomy" id="28116"/>
    <lineage>
        <taxon>Bacteria</taxon>
        <taxon>Pseudomonadati</taxon>
        <taxon>Bacteroidota</taxon>
        <taxon>Bacteroidia</taxon>
        <taxon>Bacteroidales</taxon>
        <taxon>Bacteroidaceae</taxon>
        <taxon>Bacteroides</taxon>
    </lineage>
</organism>
<evidence type="ECO:0000313" key="4">
    <source>
        <dbReference type="Proteomes" id="UP000183670"/>
    </source>
</evidence>
<proteinExistence type="predicted"/>
<dbReference type="Proteomes" id="UP000183670">
    <property type="component" value="Unassembled WGS sequence"/>
</dbReference>
<dbReference type="AlphaFoldDB" id="A0A1G8RLG8"/>
<dbReference type="EMBL" id="FMYE01000060">
    <property type="protein sequence ID" value="SDB79089.1"/>
    <property type="molecule type" value="Genomic_DNA"/>
</dbReference>
<sequence>MLQKLLIDAYKHKKIADINMYGEEDSIIGYITHIDKEFFTIEEIDKFGNAIGSTTYAIAKIANLSLDNWYLRSLQIIICNRDKLNEEKRITIHKDGKELLPEIEYLKVNEIIVMLFFEEDQYELGFILDYDENFILLKDVGQDGCVLGITCYQLNEVVGLRYNGLGEQKTRILYDSKNGSPAF</sequence>